<dbReference type="Pfam" id="PF18906">
    <property type="entry name" value="Phage_tube_2"/>
    <property type="match status" value="1"/>
</dbReference>
<name>A0ABS8HBL9_9SPHN</name>
<evidence type="ECO:0000313" key="2">
    <source>
        <dbReference type="Proteomes" id="UP001198830"/>
    </source>
</evidence>
<sequence length="311" mass="32725">MGFAMGINSVMHVAQETTYGMTPASGFLKLPFVSSDLSEERPLLEDDLLGFGREGLDPSYDVATDNGDIVVPVDSGAFSFWMKAMFGAPVTSGTGPYTHIFESGKSALPSHSIEIGHPDVPAYSVHYGAYANQMRIAMARGGMLNATISMIAQGESQFTTTSVAGTPSARFGGRFAQATGVIKRDGVALGNIVSADIAISNGMNPIEVIRNDGRIGGAVPGVVQASIRFTARFDSLDLMNAATNGTPVNLDEVGWERTTNSVKFSFPRVFMPRAKRSVTGPNGITQDFNCQASGASGHKVTATVVSNIATV</sequence>
<reference evidence="1 2" key="1">
    <citation type="submission" date="2021-10" db="EMBL/GenBank/DDBJ databases">
        <title>The diversity and Nitrogen Metabolism of Culturable Nitrate-Utilizing Bacteria Within the Oxygen Minimum Zone of the Changjiang (Yangtze River)Estuary.</title>
        <authorList>
            <person name="Zhang D."/>
            <person name="Zheng J."/>
            <person name="Liu S."/>
            <person name="He W."/>
        </authorList>
    </citation>
    <scope>NUCLEOTIDE SEQUENCE [LARGE SCALE GENOMIC DNA]</scope>
    <source>
        <strain evidence="1 2">FXH275-2</strain>
    </source>
</reference>
<dbReference type="Proteomes" id="UP001198830">
    <property type="component" value="Unassembled WGS sequence"/>
</dbReference>
<comment type="caution">
    <text evidence="1">The sequence shown here is derived from an EMBL/GenBank/DDBJ whole genome shotgun (WGS) entry which is preliminary data.</text>
</comment>
<accession>A0ABS8HBL9</accession>
<gene>
    <name evidence="1" type="ORF">LL253_17565</name>
</gene>
<keyword evidence="2" id="KW-1185">Reference proteome</keyword>
<evidence type="ECO:0000313" key="1">
    <source>
        <dbReference type="EMBL" id="MCC4234483.1"/>
    </source>
</evidence>
<dbReference type="RefSeq" id="WP_228227975.1">
    <property type="nucleotide sequence ID" value="NZ_JAJGNP010000021.1"/>
</dbReference>
<proteinExistence type="predicted"/>
<organism evidence="1 2">
    <name type="scientific">Sphingobium soli</name>
    <dbReference type="NCBI Taxonomy" id="1591116"/>
    <lineage>
        <taxon>Bacteria</taxon>
        <taxon>Pseudomonadati</taxon>
        <taxon>Pseudomonadota</taxon>
        <taxon>Alphaproteobacteria</taxon>
        <taxon>Sphingomonadales</taxon>
        <taxon>Sphingomonadaceae</taxon>
        <taxon>Sphingobium</taxon>
    </lineage>
</organism>
<dbReference type="EMBL" id="JAJGNP010000021">
    <property type="protein sequence ID" value="MCC4234483.1"/>
    <property type="molecule type" value="Genomic_DNA"/>
</dbReference>
<protein>
    <submittedName>
        <fullName evidence="1">Uncharacterized protein</fullName>
    </submittedName>
</protein>
<dbReference type="InterPro" id="IPR044000">
    <property type="entry name" value="Phage_tube_2"/>
</dbReference>